<dbReference type="Proteomes" id="UP001190700">
    <property type="component" value="Unassembled WGS sequence"/>
</dbReference>
<organism evidence="2 3">
    <name type="scientific">Cymbomonas tetramitiformis</name>
    <dbReference type="NCBI Taxonomy" id="36881"/>
    <lineage>
        <taxon>Eukaryota</taxon>
        <taxon>Viridiplantae</taxon>
        <taxon>Chlorophyta</taxon>
        <taxon>Pyramimonadophyceae</taxon>
        <taxon>Pyramimonadales</taxon>
        <taxon>Pyramimonadaceae</taxon>
        <taxon>Cymbomonas</taxon>
    </lineage>
</organism>
<feature type="region of interest" description="Disordered" evidence="1">
    <location>
        <begin position="36"/>
        <end position="56"/>
    </location>
</feature>
<dbReference type="AlphaFoldDB" id="A0AAE0C2M3"/>
<gene>
    <name evidence="2" type="ORF">CYMTET_43771</name>
</gene>
<evidence type="ECO:0000256" key="1">
    <source>
        <dbReference type="SAM" id="MobiDB-lite"/>
    </source>
</evidence>
<protein>
    <submittedName>
        <fullName evidence="2">Uncharacterized protein</fullName>
    </submittedName>
</protein>
<feature type="region of interest" description="Disordered" evidence="1">
    <location>
        <begin position="1"/>
        <end position="21"/>
    </location>
</feature>
<evidence type="ECO:0000313" key="3">
    <source>
        <dbReference type="Proteomes" id="UP001190700"/>
    </source>
</evidence>
<reference evidence="2 3" key="1">
    <citation type="journal article" date="2015" name="Genome Biol. Evol.">
        <title>Comparative Genomics of a Bacterivorous Green Alga Reveals Evolutionary Causalities and Consequences of Phago-Mixotrophic Mode of Nutrition.</title>
        <authorList>
            <person name="Burns J.A."/>
            <person name="Paasch A."/>
            <person name="Narechania A."/>
            <person name="Kim E."/>
        </authorList>
    </citation>
    <scope>NUCLEOTIDE SEQUENCE [LARGE SCALE GENOMIC DNA]</scope>
    <source>
        <strain evidence="2 3">PLY_AMNH</strain>
    </source>
</reference>
<keyword evidence="3" id="KW-1185">Reference proteome</keyword>
<proteinExistence type="predicted"/>
<dbReference type="EMBL" id="LGRX02029552">
    <property type="protein sequence ID" value="KAK3246704.1"/>
    <property type="molecule type" value="Genomic_DNA"/>
</dbReference>
<evidence type="ECO:0000313" key="2">
    <source>
        <dbReference type="EMBL" id="KAK3246704.1"/>
    </source>
</evidence>
<sequence>MTSRATSPILQGRDPRNFSAPVTPASAVFQQPCRADQYPRPQTQTPGGRLPNHNFSNERMHTLKYGQKFENFGRWQTENRKYGNDSTPVIIE</sequence>
<accession>A0AAE0C2M3</accession>
<comment type="caution">
    <text evidence="2">The sequence shown here is derived from an EMBL/GenBank/DDBJ whole genome shotgun (WGS) entry which is preliminary data.</text>
</comment>
<name>A0AAE0C2M3_9CHLO</name>